<reference evidence="4" key="1">
    <citation type="journal article" date="2019" name="Int. J. Syst. Evol. Microbiol.">
        <title>The Global Catalogue of Microorganisms (GCM) 10K type strain sequencing project: providing services to taxonomists for standard genome sequencing and annotation.</title>
        <authorList>
            <consortium name="The Broad Institute Genomics Platform"/>
            <consortium name="The Broad Institute Genome Sequencing Center for Infectious Disease"/>
            <person name="Wu L."/>
            <person name="Ma J."/>
        </authorList>
    </citation>
    <scope>NUCLEOTIDE SEQUENCE [LARGE SCALE GENOMIC DNA]</scope>
    <source>
        <strain evidence="4">CGMCC 1.12859</strain>
    </source>
</reference>
<keyword evidence="4" id="KW-1185">Reference proteome</keyword>
<evidence type="ECO:0000313" key="3">
    <source>
        <dbReference type="EMBL" id="MFC7178501.1"/>
    </source>
</evidence>
<evidence type="ECO:0000313" key="4">
    <source>
        <dbReference type="Proteomes" id="UP001596435"/>
    </source>
</evidence>
<keyword evidence="1" id="KW-0853">WD repeat</keyword>
<sequence length="612" mass="63381">MVTPAPAPPAIQAWPPLAGPAAAVAPALLAWAARDDAAMPRLCLITGGPGAGKSHLLAWLLAGSDGDPRTTVHATVPARGQIAETLAWEFGHQLGYGPLPPDELLARVAADPRPVRLLLPDLHTAGRGPADLPTALPRDAVDRLVGPLLALPHVRAAVEVGQLDLLPAEGALVLTLGPDGYDTGGPPVPARREADPFGTTVGPAGSAPAGSAPPTGGTAPADGPGREPGAPLDWRTASRRSREEALDTALAEGRAGDLLKDPGFLVHGSLPAITATLADRRIPLPSRLRGVWQQAAPALSTPGLADPHRAAILHLAALGAADARLAELLRPLAETHRWTARWYRPSWRPTAAALTAGSAESGERLMTADATGRVRVRRVSDGELVGRVTVDPRLRPVGLTALTDSCALALDEDGMLHPLLLGEESMAPGRVDRLALHHNGVTAAPSSDVRLTALGAHRDRVVLADGAGAVHLWSLSSLDAAPRSIRLHGSGVTAVTCRVLPEVGVVLVVSAGLDGAVRLWDSATGAEMPVPVERRAAIPTAVDLAETAAGLLLAVAWSDRRVHVWQLSEGRMAALSLLHPVDMLMLCADGTLVAAGRDGTCALGLDLDRLWS</sequence>
<name>A0ABW2FMJ9_9ACTN</name>
<protein>
    <recommendedName>
        <fullName evidence="5">Orc1-like AAA ATPase domain-containing protein</fullName>
    </recommendedName>
</protein>
<dbReference type="InterPro" id="IPR015943">
    <property type="entry name" value="WD40/YVTN_repeat-like_dom_sf"/>
</dbReference>
<comment type="caution">
    <text evidence="3">The sequence shown here is derived from an EMBL/GenBank/DDBJ whole genome shotgun (WGS) entry which is preliminary data.</text>
</comment>
<feature type="repeat" description="WD" evidence="1">
    <location>
        <begin position="507"/>
        <end position="530"/>
    </location>
</feature>
<evidence type="ECO:0008006" key="5">
    <source>
        <dbReference type="Google" id="ProtNLM"/>
    </source>
</evidence>
<dbReference type="Proteomes" id="UP001596435">
    <property type="component" value="Unassembled WGS sequence"/>
</dbReference>
<dbReference type="InterPro" id="IPR001680">
    <property type="entry name" value="WD40_rpt"/>
</dbReference>
<evidence type="ECO:0000256" key="1">
    <source>
        <dbReference type="PROSITE-ProRule" id="PRU00221"/>
    </source>
</evidence>
<dbReference type="InterPro" id="IPR011047">
    <property type="entry name" value="Quinoprotein_ADH-like_sf"/>
</dbReference>
<gene>
    <name evidence="3" type="ORF">ACFQMG_02860</name>
</gene>
<dbReference type="SUPFAM" id="SSF50998">
    <property type="entry name" value="Quinoprotein alcohol dehydrogenase-like"/>
    <property type="match status" value="1"/>
</dbReference>
<evidence type="ECO:0000256" key="2">
    <source>
        <dbReference type="SAM" id="MobiDB-lite"/>
    </source>
</evidence>
<dbReference type="PROSITE" id="PS50082">
    <property type="entry name" value="WD_REPEATS_2"/>
    <property type="match status" value="1"/>
</dbReference>
<accession>A0ABW2FMJ9</accession>
<dbReference type="EMBL" id="JBHTAJ010000004">
    <property type="protein sequence ID" value="MFC7178501.1"/>
    <property type="molecule type" value="Genomic_DNA"/>
</dbReference>
<dbReference type="Gene3D" id="2.130.10.10">
    <property type="entry name" value="YVTN repeat-like/Quinoprotein amine dehydrogenase"/>
    <property type="match status" value="1"/>
</dbReference>
<organism evidence="3 4">
    <name type="scientific">Kitasatospora paranensis</name>
    <dbReference type="NCBI Taxonomy" id="258053"/>
    <lineage>
        <taxon>Bacteria</taxon>
        <taxon>Bacillati</taxon>
        <taxon>Actinomycetota</taxon>
        <taxon>Actinomycetes</taxon>
        <taxon>Kitasatosporales</taxon>
        <taxon>Streptomycetaceae</taxon>
        <taxon>Kitasatospora</taxon>
    </lineage>
</organism>
<proteinExistence type="predicted"/>
<dbReference type="RefSeq" id="WP_380230361.1">
    <property type="nucleotide sequence ID" value="NZ_JBHSVH010000002.1"/>
</dbReference>
<feature type="region of interest" description="Disordered" evidence="2">
    <location>
        <begin position="183"/>
        <end position="245"/>
    </location>
</feature>
<feature type="compositionally biased region" description="Low complexity" evidence="2">
    <location>
        <begin position="198"/>
        <end position="223"/>
    </location>
</feature>